<dbReference type="Pfam" id="PF00808">
    <property type="entry name" value="CBFD_NFYB_HMF"/>
    <property type="match status" value="1"/>
</dbReference>
<dbReference type="Proteomes" id="UP000664534">
    <property type="component" value="Unassembled WGS sequence"/>
</dbReference>
<dbReference type="PANTHER" id="PTHR10252">
    <property type="entry name" value="HISTONE-LIKE TRANSCRIPTION FACTOR CCAAT-RELATED"/>
    <property type="match status" value="1"/>
</dbReference>
<comment type="caution">
    <text evidence="5">The sequence shown here is derived from an EMBL/GenBank/DDBJ whole genome shotgun (WGS) entry which is preliminary data.</text>
</comment>
<dbReference type="GO" id="GO:0006261">
    <property type="term" value="P:DNA-templated DNA replication"/>
    <property type="evidence" value="ECO:0007669"/>
    <property type="project" value="TreeGrafter"/>
</dbReference>
<dbReference type="PANTHER" id="PTHR10252:SF54">
    <property type="entry name" value="CHROMATIN ACCESSIBILITY COMPLEX PROTEIN 1"/>
    <property type="match status" value="1"/>
</dbReference>
<evidence type="ECO:0000313" key="6">
    <source>
        <dbReference type="Proteomes" id="UP000664534"/>
    </source>
</evidence>
<gene>
    <name evidence="5" type="ORF">IMSHALPRED_001430</name>
</gene>
<dbReference type="InterPro" id="IPR003958">
    <property type="entry name" value="CBFA_NFYB_domain"/>
</dbReference>
<feature type="region of interest" description="Disordered" evidence="3">
    <location>
        <begin position="108"/>
        <end position="200"/>
    </location>
</feature>
<evidence type="ECO:0000256" key="1">
    <source>
        <dbReference type="ARBA" id="ARBA00004123"/>
    </source>
</evidence>
<dbReference type="OrthoDB" id="636685at2759"/>
<sequence length="200" mass="22047">MPYNNTAIPPPEEITGAASLPLARVKKILHIDEEIMACSNNGAFAITIATEMFIRYLAEQALNVVKSEKKPRRNIQYKDMANAVSRMDSLQFLEDVIPRTSTFREVKAKKASRATRGHQPLQNGQTTLDAPRSLPQRPIGTNEQNGDAVDDGKMSDSTISEADPAESRARAPNTNGGLVFEHYEPNGPHRRDDSGDVEMS</sequence>
<evidence type="ECO:0000256" key="3">
    <source>
        <dbReference type="SAM" id="MobiDB-lite"/>
    </source>
</evidence>
<dbReference type="SUPFAM" id="SSF47113">
    <property type="entry name" value="Histone-fold"/>
    <property type="match status" value="1"/>
</dbReference>
<protein>
    <recommendedName>
        <fullName evidence="4">Transcription factor CBF/NF-Y/archaeal histone domain-containing protein</fullName>
    </recommendedName>
</protein>
<dbReference type="InterPro" id="IPR050568">
    <property type="entry name" value="Transcr_DNA_Rep_Reg"/>
</dbReference>
<evidence type="ECO:0000313" key="5">
    <source>
        <dbReference type="EMBL" id="CAF9913737.1"/>
    </source>
</evidence>
<feature type="domain" description="Transcription factor CBF/NF-Y/archaeal histone" evidence="4">
    <location>
        <begin position="18"/>
        <end position="84"/>
    </location>
</feature>
<keyword evidence="6" id="KW-1185">Reference proteome</keyword>
<dbReference type="AlphaFoldDB" id="A0A8H3EWJ3"/>
<comment type="subcellular location">
    <subcellularLocation>
        <location evidence="1">Nucleus</location>
    </subcellularLocation>
</comment>
<dbReference type="EMBL" id="CAJPDT010000012">
    <property type="protein sequence ID" value="CAF9913737.1"/>
    <property type="molecule type" value="Genomic_DNA"/>
</dbReference>
<dbReference type="CDD" id="cd23645">
    <property type="entry name" value="HFD_Dpb3-like"/>
    <property type="match status" value="1"/>
</dbReference>
<dbReference type="GO" id="GO:0046982">
    <property type="term" value="F:protein heterodimerization activity"/>
    <property type="evidence" value="ECO:0007669"/>
    <property type="project" value="InterPro"/>
</dbReference>
<dbReference type="Gene3D" id="1.10.20.10">
    <property type="entry name" value="Histone, subunit A"/>
    <property type="match status" value="1"/>
</dbReference>
<keyword evidence="2" id="KW-0539">Nucleus</keyword>
<evidence type="ECO:0000259" key="4">
    <source>
        <dbReference type="Pfam" id="PF00808"/>
    </source>
</evidence>
<accession>A0A8H3EWJ3</accession>
<evidence type="ECO:0000256" key="2">
    <source>
        <dbReference type="ARBA" id="ARBA00023242"/>
    </source>
</evidence>
<dbReference type="GO" id="GO:0008623">
    <property type="term" value="C:CHRAC"/>
    <property type="evidence" value="ECO:0007669"/>
    <property type="project" value="TreeGrafter"/>
</dbReference>
<reference evidence="5" key="1">
    <citation type="submission" date="2021-03" db="EMBL/GenBank/DDBJ databases">
        <authorList>
            <person name="Tagirdzhanova G."/>
        </authorList>
    </citation>
    <scope>NUCLEOTIDE SEQUENCE</scope>
</reference>
<name>A0A8H3EWJ3_9LECA</name>
<proteinExistence type="predicted"/>
<organism evidence="5 6">
    <name type="scientific">Imshaugia aleurites</name>
    <dbReference type="NCBI Taxonomy" id="172621"/>
    <lineage>
        <taxon>Eukaryota</taxon>
        <taxon>Fungi</taxon>
        <taxon>Dikarya</taxon>
        <taxon>Ascomycota</taxon>
        <taxon>Pezizomycotina</taxon>
        <taxon>Lecanoromycetes</taxon>
        <taxon>OSLEUM clade</taxon>
        <taxon>Lecanoromycetidae</taxon>
        <taxon>Lecanorales</taxon>
        <taxon>Lecanorineae</taxon>
        <taxon>Parmeliaceae</taxon>
        <taxon>Imshaugia</taxon>
    </lineage>
</organism>
<dbReference type="InterPro" id="IPR009072">
    <property type="entry name" value="Histone-fold"/>
</dbReference>
<feature type="compositionally biased region" description="Basic and acidic residues" evidence="3">
    <location>
        <begin position="181"/>
        <end position="194"/>
    </location>
</feature>